<proteinExistence type="predicted"/>
<dbReference type="Proteomes" id="UP000021315">
    <property type="component" value="Unassembled WGS sequence"/>
</dbReference>
<dbReference type="STRING" id="1453999.AW06_004115"/>
<accession>A0A080M0Z1</accession>
<dbReference type="GO" id="GO:0006313">
    <property type="term" value="P:DNA transposition"/>
    <property type="evidence" value="ECO:0007669"/>
    <property type="project" value="InterPro"/>
</dbReference>
<dbReference type="GO" id="GO:0004803">
    <property type="term" value="F:transposase activity"/>
    <property type="evidence" value="ECO:0007669"/>
    <property type="project" value="InterPro"/>
</dbReference>
<dbReference type="Pfam" id="PF01609">
    <property type="entry name" value="DDE_Tnp_1"/>
    <property type="match status" value="1"/>
</dbReference>
<reference evidence="2" key="1">
    <citation type="submission" date="2014-02" db="EMBL/GenBank/DDBJ databases">
        <title>Expanding our view of genomic diversity in Candidatus Accumulibacter clades.</title>
        <authorList>
            <person name="Skennerton C.T."/>
            <person name="Barr J.J."/>
            <person name="Slater F.R."/>
            <person name="Bond P.L."/>
            <person name="Tyson G.W."/>
        </authorList>
    </citation>
    <scope>NUCLEOTIDE SEQUENCE [LARGE SCALE GENOMIC DNA]</scope>
</reference>
<name>A0A080M0Z1_9PROT</name>
<organism evidence="2 3">
    <name type="scientific">Candidatus Accumulibacter cognatus</name>
    <dbReference type="NCBI Taxonomy" id="2954383"/>
    <lineage>
        <taxon>Bacteria</taxon>
        <taxon>Pseudomonadati</taxon>
        <taxon>Pseudomonadota</taxon>
        <taxon>Betaproteobacteria</taxon>
        <taxon>Candidatus Accumulibacter</taxon>
    </lineage>
</organism>
<evidence type="ECO:0000313" key="3">
    <source>
        <dbReference type="Proteomes" id="UP000021315"/>
    </source>
</evidence>
<dbReference type="InterPro" id="IPR002559">
    <property type="entry name" value="Transposase_11"/>
</dbReference>
<evidence type="ECO:0000313" key="2">
    <source>
        <dbReference type="EMBL" id="KFB74903.1"/>
    </source>
</evidence>
<dbReference type="EMBL" id="JDST02000118">
    <property type="protein sequence ID" value="KFB74903.1"/>
    <property type="molecule type" value="Genomic_DNA"/>
</dbReference>
<keyword evidence="3" id="KW-1185">Reference proteome</keyword>
<gene>
    <name evidence="2" type="ORF">AW06_004115</name>
</gene>
<comment type="caution">
    <text evidence="2">The sequence shown here is derived from an EMBL/GenBank/DDBJ whole genome shotgun (WGS) entry which is preliminary data.</text>
</comment>
<sequence length="62" mass="7029">MVDSTGLKIFGAGEWKVRQHWVGKRRTWRKTDLAVDETRKDIIGIEVTTPAWGDSEILCPAC</sequence>
<evidence type="ECO:0000259" key="1">
    <source>
        <dbReference type="Pfam" id="PF01609"/>
    </source>
</evidence>
<dbReference type="AlphaFoldDB" id="A0A080M0Z1"/>
<protein>
    <recommendedName>
        <fullName evidence="1">Transposase IS4-like domain-containing protein</fullName>
    </recommendedName>
</protein>
<dbReference type="GO" id="GO:0003677">
    <property type="term" value="F:DNA binding"/>
    <property type="evidence" value="ECO:0007669"/>
    <property type="project" value="InterPro"/>
</dbReference>
<feature type="domain" description="Transposase IS4-like" evidence="1">
    <location>
        <begin position="2"/>
        <end position="50"/>
    </location>
</feature>